<keyword evidence="2" id="KW-1185">Reference proteome</keyword>
<organism evidence="1 2">
    <name type="scientific">Hansschlegelia zhihuaiae</name>
    <dbReference type="NCBI Taxonomy" id="405005"/>
    <lineage>
        <taxon>Bacteria</taxon>
        <taxon>Pseudomonadati</taxon>
        <taxon>Pseudomonadota</taxon>
        <taxon>Alphaproteobacteria</taxon>
        <taxon>Hyphomicrobiales</taxon>
        <taxon>Methylopilaceae</taxon>
        <taxon>Hansschlegelia</taxon>
    </lineage>
</organism>
<reference evidence="1 2" key="1">
    <citation type="submission" date="2018-12" db="EMBL/GenBank/DDBJ databases">
        <title>bacterium Hansschlegelia zhihuaiae S113.</title>
        <authorList>
            <person name="He J."/>
        </authorList>
    </citation>
    <scope>NUCLEOTIDE SEQUENCE [LARGE SCALE GENOMIC DNA]</scope>
    <source>
        <strain evidence="1 2">S 113</strain>
    </source>
</reference>
<dbReference type="EMBL" id="RYFI01000011">
    <property type="protein sequence ID" value="RXF72943.1"/>
    <property type="molecule type" value="Genomic_DNA"/>
</dbReference>
<gene>
    <name evidence="1" type="ORF">EK403_12415</name>
</gene>
<dbReference type="RefSeq" id="WP_128777803.1">
    <property type="nucleotide sequence ID" value="NZ_RYFI01000011.1"/>
</dbReference>
<dbReference type="Proteomes" id="UP000289708">
    <property type="component" value="Unassembled WGS sequence"/>
</dbReference>
<accession>A0A4Q0MI06</accession>
<dbReference type="AlphaFoldDB" id="A0A4Q0MI06"/>
<proteinExistence type="predicted"/>
<comment type="caution">
    <text evidence="1">The sequence shown here is derived from an EMBL/GenBank/DDBJ whole genome shotgun (WGS) entry which is preliminary data.</text>
</comment>
<sequence length="74" mass="7675">MTLFNIEVFDALLDAGISEDKAKAVAVALTPQPPGSSHQPIIGDFAVYDSLRAAGVSDEKARACAISCPTAQGR</sequence>
<name>A0A4Q0MI06_9HYPH</name>
<evidence type="ECO:0000313" key="1">
    <source>
        <dbReference type="EMBL" id="RXF72943.1"/>
    </source>
</evidence>
<evidence type="ECO:0000313" key="2">
    <source>
        <dbReference type="Proteomes" id="UP000289708"/>
    </source>
</evidence>
<protein>
    <submittedName>
        <fullName evidence="1">Uncharacterized protein</fullName>
    </submittedName>
</protein>